<gene>
    <name evidence="1" type="ORF">I8J29_27945</name>
</gene>
<name>A0ABS3WIA7_9BACL</name>
<evidence type="ECO:0000313" key="1">
    <source>
        <dbReference type="EMBL" id="MBO7748032.1"/>
    </source>
</evidence>
<protein>
    <submittedName>
        <fullName evidence="1">Uncharacterized protein</fullName>
    </submittedName>
</protein>
<dbReference type="RefSeq" id="WP_208850639.1">
    <property type="nucleotide sequence ID" value="NZ_JAGGDJ010000045.1"/>
</dbReference>
<organism evidence="1 2">
    <name type="scientific">Paenibacillus artemisiicola</name>
    <dbReference type="NCBI Taxonomy" id="1172618"/>
    <lineage>
        <taxon>Bacteria</taxon>
        <taxon>Bacillati</taxon>
        <taxon>Bacillota</taxon>
        <taxon>Bacilli</taxon>
        <taxon>Bacillales</taxon>
        <taxon>Paenibacillaceae</taxon>
        <taxon>Paenibacillus</taxon>
    </lineage>
</organism>
<evidence type="ECO:0000313" key="2">
    <source>
        <dbReference type="Proteomes" id="UP000670947"/>
    </source>
</evidence>
<reference evidence="1 2" key="1">
    <citation type="submission" date="2021-03" db="EMBL/GenBank/DDBJ databases">
        <title>Paenibacillus artemisicola MWE-103 whole genome sequence.</title>
        <authorList>
            <person name="Ham Y.J."/>
        </authorList>
    </citation>
    <scope>NUCLEOTIDE SEQUENCE [LARGE SCALE GENOMIC DNA]</scope>
    <source>
        <strain evidence="1 2">MWE-103</strain>
    </source>
</reference>
<dbReference type="Proteomes" id="UP000670947">
    <property type="component" value="Unassembled WGS sequence"/>
</dbReference>
<proteinExistence type="predicted"/>
<accession>A0ABS3WIA7</accession>
<keyword evidence="2" id="KW-1185">Reference proteome</keyword>
<dbReference type="EMBL" id="JAGGDJ010000045">
    <property type="protein sequence ID" value="MBO7748032.1"/>
    <property type="molecule type" value="Genomic_DNA"/>
</dbReference>
<sequence>MRFTGKKLALSVAVVGAALWIGLKLPTLAEGDSASVVPGSVNDPIVTKSYIDKQVADLVKAELAKQGGGGGGQTGAGQSGGGGGFQQVEVVTVPVGKVLIAKDGAEFIVRAGKAVAYSTDSNGISDLTDGTDITNGKSVPNNHLILFPRGGRGVTPAPGQKTGLTVMVRGTYTSQALAK</sequence>
<comment type="caution">
    <text evidence="1">The sequence shown here is derived from an EMBL/GenBank/DDBJ whole genome shotgun (WGS) entry which is preliminary data.</text>
</comment>